<feature type="chain" id="PRO_5045920129" description="Lipoprotein" evidence="1">
    <location>
        <begin position="24"/>
        <end position="168"/>
    </location>
</feature>
<protein>
    <recommendedName>
        <fullName evidence="4">Lipoprotein</fullName>
    </recommendedName>
</protein>
<evidence type="ECO:0000256" key="1">
    <source>
        <dbReference type="SAM" id="SignalP"/>
    </source>
</evidence>
<name>A0ABU1ER25_9FLAO</name>
<accession>A0ABU1ER25</accession>
<dbReference type="Proteomes" id="UP001257234">
    <property type="component" value="Unassembled WGS sequence"/>
</dbReference>
<feature type="signal peptide" evidence="1">
    <location>
        <begin position="1"/>
        <end position="23"/>
    </location>
</feature>
<evidence type="ECO:0000313" key="2">
    <source>
        <dbReference type="EMBL" id="MDR5590424.1"/>
    </source>
</evidence>
<dbReference type="RefSeq" id="WP_309561293.1">
    <property type="nucleotide sequence ID" value="NZ_JAVJIU010000002.1"/>
</dbReference>
<reference evidence="3" key="1">
    <citation type="submission" date="2023-07" db="EMBL/GenBank/DDBJ databases">
        <title>Christiangramia sp. SM2212., a novel bacterium of the family Flavobacteriaceae isolated from the sea sediment.</title>
        <authorList>
            <person name="Wang J."/>
            <person name="Zhang X."/>
        </authorList>
    </citation>
    <scope>NUCLEOTIDE SEQUENCE [LARGE SCALE GENOMIC DNA]</scope>
    <source>
        <strain evidence="3">SM2212</strain>
    </source>
</reference>
<dbReference type="PROSITE" id="PS51257">
    <property type="entry name" value="PROKAR_LIPOPROTEIN"/>
    <property type="match status" value="1"/>
</dbReference>
<evidence type="ECO:0000313" key="3">
    <source>
        <dbReference type="Proteomes" id="UP001257234"/>
    </source>
</evidence>
<gene>
    <name evidence="2" type="ORF">RE431_07225</name>
</gene>
<keyword evidence="3" id="KW-1185">Reference proteome</keyword>
<proteinExistence type="predicted"/>
<keyword evidence="1" id="KW-0732">Signal</keyword>
<sequence length="168" mass="19297">MKKLYFNYLFSLVFFIVALSCNTNDDANELSENYLKANVNGLDFNSDNNLTSLIFTREIRPSGLVNLNVKAISEDGDVIEFLVENFKGVGKYYFGDNLYNNSWIKYKRSSTSEEWMVLPKGALNLNTNYIEITFNEKNRVEGKISCKELKSLLEDIFGAVEGEFRLSY</sequence>
<comment type="caution">
    <text evidence="2">The sequence shown here is derived from an EMBL/GenBank/DDBJ whole genome shotgun (WGS) entry which is preliminary data.</text>
</comment>
<dbReference type="EMBL" id="JAVJIU010000002">
    <property type="protein sequence ID" value="MDR5590424.1"/>
    <property type="molecule type" value="Genomic_DNA"/>
</dbReference>
<organism evidence="2 3">
    <name type="scientific">Christiangramia sediminicola</name>
    <dbReference type="NCBI Taxonomy" id="3073267"/>
    <lineage>
        <taxon>Bacteria</taxon>
        <taxon>Pseudomonadati</taxon>
        <taxon>Bacteroidota</taxon>
        <taxon>Flavobacteriia</taxon>
        <taxon>Flavobacteriales</taxon>
        <taxon>Flavobacteriaceae</taxon>
        <taxon>Christiangramia</taxon>
    </lineage>
</organism>
<evidence type="ECO:0008006" key="4">
    <source>
        <dbReference type="Google" id="ProtNLM"/>
    </source>
</evidence>